<keyword evidence="1" id="KW-0472">Membrane</keyword>
<dbReference type="AlphaFoldDB" id="A0A1D3JDL7"/>
<evidence type="ECO:0000313" key="3">
    <source>
        <dbReference type="Proteomes" id="UP000242942"/>
    </source>
</evidence>
<organism evidence="2 3">
    <name type="scientific">Plasmodium ovale</name>
    <name type="common">malaria parasite P. ovale</name>
    <dbReference type="NCBI Taxonomy" id="36330"/>
    <lineage>
        <taxon>Eukaryota</taxon>
        <taxon>Sar</taxon>
        <taxon>Alveolata</taxon>
        <taxon>Apicomplexa</taxon>
        <taxon>Aconoidasida</taxon>
        <taxon>Haemosporida</taxon>
        <taxon>Plasmodiidae</taxon>
        <taxon>Plasmodium</taxon>
        <taxon>Plasmodium (Plasmodium)</taxon>
    </lineage>
</organism>
<gene>
    <name evidence="2" type="primary">PocGH01_00154200</name>
    <name evidence="2" type="ORF">POCGH01_00154200</name>
</gene>
<dbReference type="OrthoDB" id="10328088at2759"/>
<protein>
    <submittedName>
        <fullName evidence="2">PIR protein</fullName>
    </submittedName>
</protein>
<keyword evidence="3" id="KW-1185">Reference proteome</keyword>
<dbReference type="VEuPathDB" id="PlasmoDB:PocGH01_00154200"/>
<keyword evidence="1" id="KW-1133">Transmembrane helix</keyword>
<reference evidence="2 3" key="1">
    <citation type="submission" date="2016-06" db="EMBL/GenBank/DDBJ databases">
        <authorList>
            <consortium name="Pathogen Informatics"/>
        </authorList>
    </citation>
    <scope>NUCLEOTIDE SEQUENCE [LARGE SCALE GENOMIC DNA]</scope>
    <source>
        <strain evidence="2">PocGH01</strain>
    </source>
</reference>
<accession>A0A1D3JDL7</accession>
<dbReference type="Pfam" id="PF05795">
    <property type="entry name" value="Plasmodium_Vir"/>
    <property type="match status" value="2"/>
</dbReference>
<proteinExistence type="predicted"/>
<evidence type="ECO:0000313" key="2">
    <source>
        <dbReference type="EMBL" id="SBT83863.1"/>
    </source>
</evidence>
<feature type="transmembrane region" description="Helical" evidence="1">
    <location>
        <begin position="303"/>
        <end position="322"/>
    </location>
</feature>
<evidence type="ECO:0000256" key="1">
    <source>
        <dbReference type="SAM" id="Phobius"/>
    </source>
</evidence>
<dbReference type="VEuPathDB" id="PlasmoDB:POWCR01_000146800"/>
<dbReference type="InterPro" id="IPR008780">
    <property type="entry name" value="Plasmodium_Vir"/>
</dbReference>
<keyword evidence="1" id="KW-0812">Transmembrane</keyword>
<dbReference type="Proteomes" id="UP000242942">
    <property type="component" value="Unassembled WGS sequence"/>
</dbReference>
<name>A0A1D3JDL7_PLAOA</name>
<sequence>MIPNVLASIVFFLYILSNKFYFLHNVLSKLNICKYLFYIFIIYILFKFQNYNLEDSPSYKFNKDLNNIIDYCQFCSHCDKETYFSYNYGLKVLCYMFANNLGKIYDDFDKNENLNEKRCNDLVYWWYNNLYYTYQKRCTTTNCSEIVKFKNVWEKIIASKKNYENRLCKNFLDDLSPFEKYEKSKEVSDYCANYEYIEKKLEEKSVYCSNYYHYLTRSKDLYKETVSNCHTDGRKYCLNFDKCHSYNPEKLLQHEKCKLIEQTENDRIELEQKEEYFIPCPLDHDCVPGYIAKMSITYSDYRFITLIVLSIWAIILSFFFLYKFTPFGSFLNNILRKKNIIRKDIREEEFHETLDSDIEDTSINFNHREYRITYNHD</sequence>
<dbReference type="EMBL" id="FLRI01000232">
    <property type="protein sequence ID" value="SBT83863.1"/>
    <property type="molecule type" value="Genomic_DNA"/>
</dbReference>